<dbReference type="InterPro" id="IPR007345">
    <property type="entry name" value="Polysacch_pyruvyl_Trfase"/>
</dbReference>
<evidence type="ECO:0000313" key="3">
    <source>
        <dbReference type="Proteomes" id="UP000243640"/>
    </source>
</evidence>
<dbReference type="Proteomes" id="UP000243640">
    <property type="component" value="Unassembled WGS sequence"/>
</dbReference>
<dbReference type="AlphaFoldDB" id="A0A235CIK4"/>
<organism evidence="2 3">
    <name type="scientific">Oceanimonas baumannii</name>
    <dbReference type="NCBI Taxonomy" id="129578"/>
    <lineage>
        <taxon>Bacteria</taxon>
        <taxon>Pseudomonadati</taxon>
        <taxon>Pseudomonadota</taxon>
        <taxon>Gammaproteobacteria</taxon>
        <taxon>Aeromonadales</taxon>
        <taxon>Aeromonadaceae</taxon>
        <taxon>Oceanimonas</taxon>
    </lineage>
</organism>
<reference evidence="2 3" key="1">
    <citation type="submission" date="2017-08" db="EMBL/GenBank/DDBJ databases">
        <title>Draft Genome Sequence of the Marine Bacterium Oceanimonas baumannii ATCC 700832.</title>
        <authorList>
            <person name="Mcclelland W.D."/>
            <person name="Brennan M.A."/>
            <person name="Trachtenberg A.M."/>
            <person name="Maclea K.S."/>
        </authorList>
    </citation>
    <scope>NUCLEOTIDE SEQUENCE [LARGE SCALE GENOMIC DNA]</scope>
    <source>
        <strain evidence="2 3">ATCC 700832</strain>
    </source>
</reference>
<gene>
    <name evidence="2" type="ORF">B6S09_09895</name>
</gene>
<dbReference type="Pfam" id="PF04230">
    <property type="entry name" value="PS_pyruv_trans"/>
    <property type="match status" value="1"/>
</dbReference>
<feature type="domain" description="Polysaccharide pyruvyl transferase" evidence="1">
    <location>
        <begin position="90"/>
        <end position="217"/>
    </location>
</feature>
<sequence length="289" mass="32648">MMNIKKYNLQYLSRKTKKTLGCVIDYYAYKKGGTISLYFFSKEKNVGDILNPYLVSRLFNITCIQRQKGRSPNLLAIGSVMHEATLSSYIWGSGFISRKDLPKKLDPKKIKALRGALSVELLNEKYGINLGDLPLGDPAILMPLVYKPETNKKYKVGIVAHYVDKDKIPESIHSNPGIKLIDVQQDPESFVDDLMECSHIVSSSLHGLILADTYGIPNKWIVLSDRLVGGDFKFNDYYSTTKNPDEKGFAISNSKHFSELMENIESYTSIKDFNLSKEALLDSFPIKNL</sequence>
<evidence type="ECO:0000259" key="1">
    <source>
        <dbReference type="Pfam" id="PF04230"/>
    </source>
</evidence>
<dbReference type="OrthoDB" id="9803627at2"/>
<dbReference type="RefSeq" id="WP_094278331.1">
    <property type="nucleotide sequence ID" value="NZ_NQJF01000007.1"/>
</dbReference>
<accession>A0A235CIK4</accession>
<proteinExistence type="predicted"/>
<comment type="caution">
    <text evidence="2">The sequence shown here is derived from an EMBL/GenBank/DDBJ whole genome shotgun (WGS) entry which is preliminary data.</text>
</comment>
<name>A0A235CIK4_9GAMM</name>
<evidence type="ECO:0000313" key="2">
    <source>
        <dbReference type="EMBL" id="OYD24363.1"/>
    </source>
</evidence>
<protein>
    <recommendedName>
        <fullName evidence="1">Polysaccharide pyruvyl transferase domain-containing protein</fullName>
    </recommendedName>
</protein>
<dbReference type="EMBL" id="NQJF01000007">
    <property type="protein sequence ID" value="OYD24363.1"/>
    <property type="molecule type" value="Genomic_DNA"/>
</dbReference>